<feature type="compositionally biased region" description="Basic residues" evidence="1">
    <location>
        <begin position="2130"/>
        <end position="2139"/>
    </location>
</feature>
<feature type="compositionally biased region" description="Polar residues" evidence="1">
    <location>
        <begin position="1819"/>
        <end position="1828"/>
    </location>
</feature>
<evidence type="ECO:0000313" key="3">
    <source>
        <dbReference type="Proteomes" id="UP000186817"/>
    </source>
</evidence>
<organism evidence="2 3">
    <name type="scientific">Symbiodinium microadriaticum</name>
    <name type="common">Dinoflagellate</name>
    <name type="synonym">Zooxanthella microadriatica</name>
    <dbReference type="NCBI Taxonomy" id="2951"/>
    <lineage>
        <taxon>Eukaryota</taxon>
        <taxon>Sar</taxon>
        <taxon>Alveolata</taxon>
        <taxon>Dinophyceae</taxon>
        <taxon>Suessiales</taxon>
        <taxon>Symbiodiniaceae</taxon>
        <taxon>Symbiodinium</taxon>
    </lineage>
</organism>
<feature type="compositionally biased region" description="Pro residues" evidence="1">
    <location>
        <begin position="144"/>
        <end position="154"/>
    </location>
</feature>
<proteinExistence type="predicted"/>
<reference evidence="2 3" key="1">
    <citation type="submission" date="2016-02" db="EMBL/GenBank/DDBJ databases">
        <title>Genome analysis of coral dinoflagellate symbionts highlights evolutionary adaptations to a symbiotic lifestyle.</title>
        <authorList>
            <person name="Aranda M."/>
            <person name="Li Y."/>
            <person name="Liew Y.J."/>
            <person name="Baumgarten S."/>
            <person name="Simakov O."/>
            <person name="Wilson M."/>
            <person name="Piel J."/>
            <person name="Ashoor H."/>
            <person name="Bougouffa S."/>
            <person name="Bajic V.B."/>
            <person name="Ryu T."/>
            <person name="Ravasi T."/>
            <person name="Bayer T."/>
            <person name="Micklem G."/>
            <person name="Kim H."/>
            <person name="Bhak J."/>
            <person name="Lajeunesse T.C."/>
            <person name="Voolstra C.R."/>
        </authorList>
    </citation>
    <scope>NUCLEOTIDE SEQUENCE [LARGE SCALE GENOMIC DNA]</scope>
    <source>
        <strain evidence="2 3">CCMP2467</strain>
    </source>
</reference>
<name>A0A1Q9EAG2_SYMMI</name>
<feature type="compositionally biased region" description="Low complexity" evidence="1">
    <location>
        <begin position="1778"/>
        <end position="1792"/>
    </location>
</feature>
<dbReference type="EMBL" id="LSRX01000211">
    <property type="protein sequence ID" value="OLQ04403.1"/>
    <property type="molecule type" value="Genomic_DNA"/>
</dbReference>
<comment type="caution">
    <text evidence="2">The sequence shown here is derived from an EMBL/GenBank/DDBJ whole genome shotgun (WGS) entry which is preliminary data.</text>
</comment>
<feature type="region of interest" description="Disordered" evidence="1">
    <location>
        <begin position="1764"/>
        <end position="1873"/>
    </location>
</feature>
<dbReference type="PANTHER" id="PTHR19446">
    <property type="entry name" value="REVERSE TRANSCRIPTASES"/>
    <property type="match status" value="1"/>
</dbReference>
<feature type="compositionally biased region" description="Polar residues" evidence="1">
    <location>
        <begin position="1860"/>
        <end position="1869"/>
    </location>
</feature>
<feature type="compositionally biased region" description="Low complexity" evidence="1">
    <location>
        <begin position="536"/>
        <end position="548"/>
    </location>
</feature>
<keyword evidence="3" id="KW-1185">Reference proteome</keyword>
<feature type="region of interest" description="Disordered" evidence="1">
    <location>
        <begin position="140"/>
        <end position="175"/>
    </location>
</feature>
<feature type="region of interest" description="Disordered" evidence="1">
    <location>
        <begin position="771"/>
        <end position="791"/>
    </location>
</feature>
<gene>
    <name evidence="2" type="ORF">AK812_SmicGene12524</name>
</gene>
<evidence type="ECO:0000256" key="1">
    <source>
        <dbReference type="SAM" id="MobiDB-lite"/>
    </source>
</evidence>
<accession>A0A1Q9EAG2</accession>
<sequence length="2441" mass="267496">MSWEHRWPDIPAEGCEGQADFVLSPVHGGRPARARERDDMDRVRCLIVESDEGSVEQEQGAATGGMDYHSYHPANVQVSMVLTVSELRGGPLPAKGMFLADTSAAACSACERSASVAQPFSSVYRYPACLWPLQSSSWTRAPTRPGPPPGPLFPGPCMGPKKRKKNRPPWVPPPPLDSSIIVDPTALVSGADIVITGGAHQRIRGLKGYILPSAEVGSTTFNVRLYQGPASVQSKIWCVDRSNVAASPPEAPAEDDGLHPSLRWRLRPPPLTVYSARFVLGWQSLATLVPPKRAKKPNMPNQAGKDAVATKLWKGIRRVSQASALLPQPKAEARSTPPLSKLQREFLARTPVPKRLLPREPDTPPPGWKDDSLATATKEPKASGTKEARTTRKRRRLPVSMDTKQGSTFPVVQGLDLCWSRQLNLAESHAPHFRVWIDFLQVLPWTGVGGGGPAGFAVALGPGLVPPPSLLDSSQNLRVSELVGLLGDGARLFAAGRLESAPRPRLGGMAWRCGEGPAAEMKQSCCEPSAGELMAEDSTSSSGENDSSMALSDLSSPPGDDVQPSDGPAPEAAASATKRDRVEPDRIARPKMKSEPASTVDGASPELVEVMVEADDTPTLRSKQTRPTMPPKPKKRPDTDIYKQASGDQQVLVASITEVRADGSDLVSDSGRTTPQTSSEAATSSAPAEKTRHFTTRQGKAIATSRKVIPVKGRPPLPPRIPKSIWFDFDDDPKGPTSPVLPAAAPAKRKRASRRQMFQTVLRISAVNRAADDATRAEAPENPSSSHRLHKSALRDRCRAALLLHVTTDAPIQVPRSVAALPVPLPRKVSALSAASQVWTRGLASPPFSEAPPALTETDMAQSTASAPGRTASELTWFAPTSIQAFSWSLRSYSAGLYPAATVRLSESLFFLTSRSRTAVSPIACLSGHGKYQLTTPVGTLACWPVAALARLSLRQDTAPYLHQTLGDPGLEAPPRLETSIPAATSLCAAQRCPRPSQFPTGMPATLATGEGYYRFFLLSHSTELLLLQGWPDSYQDDQDCAVCDRHRSKTPPVETLPLDRRPRTSSTISWIRCCPGESSDDNVPKDLEHMVAAMRCTLDNEPPVNDLSWIMGLASQPGEASLLAKTAAELADNALYLMALRLLWPLLSSDQQLEVQQWFQRYARGSSAPGVRSHDVRLAATDVFAGFDVRSLPDDSYNDFEAKYRGRWWTAQELGCEAGSLPSGRNLELQAWLRSPEGLEVQIAVVQETHWRGPLEHGNKLHPPCPDSCQSKHRGTFFQRRDIPRVPCSDCGNAGRRFKRTNESSGDCAVLTRGSSLIRCLQAAAAAAPGLQRVHQALRVFAPKAPRRKLQLRAPNGMPLCIADTVKAISTYYTDLFGRTVLSCQLPEPSSPLQLTYAEFQSAIQGLSGNKALPPAVTPAALWILAADTLAMKLLPQVNHWLRHMHLAPPDDWHIADICLLPKTNKPVAGPETLRPISLLHPVAKALAVVINGRIRPQLQALVQELPQFSYLEGRSVQDALDRAMAHCSHVRSILHAQRQNPHLKRQGHEPAACRGGVTLSLDLQKAFDLMPRDNLLAAMQLANLDYSVQYAVLQLHSHAYMRFAHGPLAGSTLRPHVKKVPGKGKHLRIPLQTEAVFHAQTCMLLPMVAQHTYLGAKLSYSSPEALTLKERMKLSWTAFGRLLPALRSAGLTLGQRVQLWQTCVFTSLLHSLDSVGLVPGLMTEAESPVISPDTAAAMRQGLLTPEGQAKLLQGMMQGSWESNPLGLNLNPDGTHPSTAAPSTASSANPPFETEEGDDMDTTQHNKRAAPENPGLPWNTQAEQSQTGKGGKFPRQESKRNTRDYGGGWSRDHRRSPGQRRQQWTLGENDTRAAKDVTDKKILNLCTALTNLVLRHEDQMSINRSQSNYVMFCQSKGMLTVVPEFIKAIQAWKEAKEKQPETITLPMRAFLLKLWLELLTKRFEACLANDTSKAQAAEMLVLDSNGMVPYLQWDQQAKEMKVKKDREPMRPEQVLEMLTRMQALALQPLAVMRFHAIHKLGWQMSSEVVPMMLEIGGRTQEANRLWEDFGRLSHSGATRCVATSLRPDKMGRSAPDTAAEAIRRHVRTLRLRNPSNHCYANDHFAASGRSKKKKKHPGSNRVPTAGLLFMRAANATDKIERPAYEAAHLLPGCGDFARLHNDIFNDPATARETPMTPSWFATYTALIQIWSGIVGRLPLRWNLNPAELICIVRKHEEEDAPQPGDAGDTNLRSLLSGRAHTEQASSSHDLPMTRVRPMEVGSPITDCADEEEEEEEAEDVIFMDHSPDGGARRCHGWSWWRGLQLFSEQTILSSGDAYGKAVCGKLLTLHPVTPRKIQCAEVDAARGRNNSPAKWLIRQRRLGVLRIYKAKFRPRELRTQRVHRKFQVVYNPTAAGRGFQPAKLKIVGGTGDVLQNMMPD</sequence>
<feature type="region of interest" description="Disordered" evidence="1">
    <location>
        <begin position="350"/>
        <end position="396"/>
    </location>
</feature>
<feature type="compositionally biased region" description="Basic and acidic residues" evidence="1">
    <location>
        <begin position="357"/>
        <end position="390"/>
    </location>
</feature>
<protein>
    <recommendedName>
        <fullName evidence="4">Reverse transcriptase domain-containing protein</fullName>
    </recommendedName>
</protein>
<feature type="region of interest" description="Disordered" evidence="1">
    <location>
        <begin position="2123"/>
        <end position="2143"/>
    </location>
</feature>
<feature type="compositionally biased region" description="Basic and acidic residues" evidence="1">
    <location>
        <begin position="1835"/>
        <end position="1844"/>
    </location>
</feature>
<feature type="compositionally biased region" description="Basic and acidic residues" evidence="1">
    <location>
        <begin position="577"/>
        <end position="594"/>
    </location>
</feature>
<evidence type="ECO:0008006" key="4">
    <source>
        <dbReference type="Google" id="ProtNLM"/>
    </source>
</evidence>
<evidence type="ECO:0000313" key="2">
    <source>
        <dbReference type="EMBL" id="OLQ04403.1"/>
    </source>
</evidence>
<dbReference type="OrthoDB" id="419176at2759"/>
<dbReference type="Proteomes" id="UP000186817">
    <property type="component" value="Unassembled WGS sequence"/>
</dbReference>
<feature type="compositionally biased region" description="Low complexity" evidence="1">
    <location>
        <begin position="673"/>
        <end position="688"/>
    </location>
</feature>
<feature type="region of interest" description="Disordered" evidence="1">
    <location>
        <begin position="529"/>
        <end position="697"/>
    </location>
</feature>